<evidence type="ECO:0000313" key="5">
    <source>
        <dbReference type="Proteomes" id="UP000199199"/>
    </source>
</evidence>
<proteinExistence type="inferred from homology"/>
<dbReference type="SUPFAM" id="SSF52402">
    <property type="entry name" value="Adenine nucleotide alpha hydrolases-like"/>
    <property type="match status" value="1"/>
</dbReference>
<sequence length="144" mass="15657">MATHVLVPVDESEQSDEALEFALSEYPDARVTALHVVDAAEIRGGVALESYSPESYGNLQDKREERAARTLERAQARADRRDRDLETVQMVGTVVHSIVSYASGHGVDHIVIGSHGRTGASRVLLGSVAEKVTRRSPVPVTIVR</sequence>
<keyword evidence="5" id="KW-1185">Reference proteome</keyword>
<evidence type="ECO:0000313" key="4">
    <source>
        <dbReference type="EMBL" id="SFT00940.1"/>
    </source>
</evidence>
<dbReference type="InterPro" id="IPR006016">
    <property type="entry name" value="UspA"/>
</dbReference>
<dbReference type="AlphaFoldDB" id="A0A1I6UHN8"/>
<dbReference type="PRINTS" id="PR01438">
    <property type="entry name" value="UNVRSLSTRESS"/>
</dbReference>
<dbReference type="PANTHER" id="PTHR46268:SF24">
    <property type="entry name" value="UNIVERSAL STRESS PROTEIN"/>
    <property type="match status" value="1"/>
</dbReference>
<gene>
    <name evidence="4" type="ORF">SAMN04488556_3880</name>
</gene>
<feature type="domain" description="UspA" evidence="3">
    <location>
        <begin position="1"/>
        <end position="144"/>
    </location>
</feature>
<accession>A0A1I6UHN8</accession>
<reference evidence="5" key="1">
    <citation type="submission" date="2016-10" db="EMBL/GenBank/DDBJ databases">
        <authorList>
            <person name="Varghese N."/>
            <person name="Submissions S."/>
        </authorList>
    </citation>
    <scope>NUCLEOTIDE SEQUENCE [LARGE SCALE GENOMIC DNA]</scope>
    <source>
        <strain evidence="5">DSM 22427</strain>
    </source>
</reference>
<dbReference type="Gene3D" id="3.40.50.620">
    <property type="entry name" value="HUPs"/>
    <property type="match status" value="1"/>
</dbReference>
<feature type="compositionally biased region" description="Basic and acidic residues" evidence="2">
    <location>
        <begin position="60"/>
        <end position="81"/>
    </location>
</feature>
<dbReference type="OrthoDB" id="105697at2157"/>
<evidence type="ECO:0000259" key="3">
    <source>
        <dbReference type="Pfam" id="PF00582"/>
    </source>
</evidence>
<organism evidence="4 5">
    <name type="scientific">Halostagnicola kamekurae</name>
    <dbReference type="NCBI Taxonomy" id="619731"/>
    <lineage>
        <taxon>Archaea</taxon>
        <taxon>Methanobacteriati</taxon>
        <taxon>Methanobacteriota</taxon>
        <taxon>Stenosarchaea group</taxon>
        <taxon>Halobacteria</taxon>
        <taxon>Halobacteriales</taxon>
        <taxon>Natrialbaceae</taxon>
        <taxon>Halostagnicola</taxon>
    </lineage>
</organism>
<evidence type="ECO:0000256" key="1">
    <source>
        <dbReference type="ARBA" id="ARBA00008791"/>
    </source>
</evidence>
<dbReference type="EMBL" id="FOZS01000004">
    <property type="protein sequence ID" value="SFT00940.1"/>
    <property type="molecule type" value="Genomic_DNA"/>
</dbReference>
<feature type="region of interest" description="Disordered" evidence="2">
    <location>
        <begin position="52"/>
        <end position="81"/>
    </location>
</feature>
<comment type="similarity">
    <text evidence="1">Belongs to the universal stress protein A family.</text>
</comment>
<evidence type="ECO:0000256" key="2">
    <source>
        <dbReference type="SAM" id="MobiDB-lite"/>
    </source>
</evidence>
<dbReference type="InterPro" id="IPR006015">
    <property type="entry name" value="Universal_stress_UspA"/>
</dbReference>
<dbReference type="PANTHER" id="PTHR46268">
    <property type="entry name" value="STRESS RESPONSE PROTEIN NHAX"/>
    <property type="match status" value="1"/>
</dbReference>
<name>A0A1I6UHN8_9EURY</name>
<dbReference type="Proteomes" id="UP000199199">
    <property type="component" value="Unassembled WGS sequence"/>
</dbReference>
<protein>
    <submittedName>
        <fullName evidence="4">Nucleotide-binding universal stress protein, UspA family</fullName>
    </submittedName>
</protein>
<dbReference type="InterPro" id="IPR014729">
    <property type="entry name" value="Rossmann-like_a/b/a_fold"/>
</dbReference>
<dbReference type="CDD" id="cd00293">
    <property type="entry name" value="USP-like"/>
    <property type="match status" value="1"/>
</dbReference>
<dbReference type="Pfam" id="PF00582">
    <property type="entry name" value="Usp"/>
    <property type="match status" value="1"/>
</dbReference>
<dbReference type="RefSeq" id="WP_092907086.1">
    <property type="nucleotide sequence ID" value="NZ_FOZS01000004.1"/>
</dbReference>